<keyword evidence="5" id="KW-1185">Reference proteome</keyword>
<feature type="domain" description="HTH tetR-type" evidence="3">
    <location>
        <begin position="21"/>
        <end position="81"/>
    </location>
</feature>
<dbReference type="GO" id="GO:0003700">
    <property type="term" value="F:DNA-binding transcription factor activity"/>
    <property type="evidence" value="ECO:0007669"/>
    <property type="project" value="TreeGrafter"/>
</dbReference>
<dbReference type="AlphaFoldDB" id="A0A541BP06"/>
<dbReference type="PROSITE" id="PS50977">
    <property type="entry name" value="HTH_TETR_2"/>
    <property type="match status" value="1"/>
</dbReference>
<reference evidence="4 5" key="1">
    <citation type="submission" date="2019-06" db="EMBL/GenBank/DDBJ databases">
        <title>Rhodococcus spaelei sp. nov., isolated from a cave.</title>
        <authorList>
            <person name="Lee S.D."/>
        </authorList>
    </citation>
    <scope>NUCLEOTIDE SEQUENCE [LARGE SCALE GENOMIC DNA]</scope>
    <source>
        <strain evidence="4 5">C9-5</strain>
    </source>
</reference>
<dbReference type="OrthoDB" id="4802216at2"/>
<dbReference type="SUPFAM" id="SSF46689">
    <property type="entry name" value="Homeodomain-like"/>
    <property type="match status" value="1"/>
</dbReference>
<evidence type="ECO:0000256" key="1">
    <source>
        <dbReference type="ARBA" id="ARBA00023125"/>
    </source>
</evidence>
<dbReference type="Gene3D" id="1.10.357.10">
    <property type="entry name" value="Tetracycline Repressor, domain 2"/>
    <property type="match status" value="1"/>
</dbReference>
<comment type="caution">
    <text evidence="4">The sequence shown here is derived from an EMBL/GenBank/DDBJ whole genome shotgun (WGS) entry which is preliminary data.</text>
</comment>
<dbReference type="RefSeq" id="WP_142095730.1">
    <property type="nucleotide sequence ID" value="NZ_VIGH01000002.1"/>
</dbReference>
<gene>
    <name evidence="4" type="ORF">FK531_04925</name>
</gene>
<proteinExistence type="predicted"/>
<evidence type="ECO:0000313" key="5">
    <source>
        <dbReference type="Proteomes" id="UP000316256"/>
    </source>
</evidence>
<dbReference type="Pfam" id="PF00440">
    <property type="entry name" value="TetR_N"/>
    <property type="match status" value="1"/>
</dbReference>
<dbReference type="InterPro" id="IPR050109">
    <property type="entry name" value="HTH-type_TetR-like_transc_reg"/>
</dbReference>
<dbReference type="GO" id="GO:0000976">
    <property type="term" value="F:transcription cis-regulatory region binding"/>
    <property type="evidence" value="ECO:0007669"/>
    <property type="project" value="TreeGrafter"/>
</dbReference>
<accession>A0A541BP06</accession>
<evidence type="ECO:0000259" key="3">
    <source>
        <dbReference type="PROSITE" id="PS50977"/>
    </source>
</evidence>
<dbReference type="PANTHER" id="PTHR30055:SF226">
    <property type="entry name" value="HTH-TYPE TRANSCRIPTIONAL REGULATOR PKSA"/>
    <property type="match status" value="1"/>
</dbReference>
<evidence type="ECO:0000313" key="4">
    <source>
        <dbReference type="EMBL" id="TQF74010.1"/>
    </source>
</evidence>
<dbReference type="PANTHER" id="PTHR30055">
    <property type="entry name" value="HTH-TYPE TRANSCRIPTIONAL REGULATOR RUTR"/>
    <property type="match status" value="1"/>
</dbReference>
<protein>
    <submittedName>
        <fullName evidence="4">TetR/AcrR family transcriptional regulator</fullName>
    </submittedName>
</protein>
<dbReference type="InterPro" id="IPR009057">
    <property type="entry name" value="Homeodomain-like_sf"/>
</dbReference>
<organism evidence="4 5">
    <name type="scientific">Rhodococcus spelaei</name>
    <dbReference type="NCBI Taxonomy" id="2546320"/>
    <lineage>
        <taxon>Bacteria</taxon>
        <taxon>Bacillati</taxon>
        <taxon>Actinomycetota</taxon>
        <taxon>Actinomycetes</taxon>
        <taxon>Mycobacteriales</taxon>
        <taxon>Nocardiaceae</taxon>
        <taxon>Rhodococcus</taxon>
    </lineage>
</organism>
<feature type="DNA-binding region" description="H-T-H motif" evidence="2">
    <location>
        <begin position="44"/>
        <end position="63"/>
    </location>
</feature>
<keyword evidence="1 2" id="KW-0238">DNA-binding</keyword>
<dbReference type="InterPro" id="IPR001647">
    <property type="entry name" value="HTH_TetR"/>
</dbReference>
<name>A0A541BP06_9NOCA</name>
<dbReference type="EMBL" id="VIGH01000002">
    <property type="protein sequence ID" value="TQF74010.1"/>
    <property type="molecule type" value="Genomic_DNA"/>
</dbReference>
<sequence length="212" mass="22769">MTLARGAGRRYSGLDAGQRAVARRTAILAAALELFGAKGYAATSVKQICAEAELTERYFYESFKDRHACLVALYAEVVDTVRGATTGALESAGPSPRAMADAGLAAFVECLTEDARRARIVLIEVVGVSAELEEARLGVLREFAELVTAVWLPELRPDVSAEFASLTAVALVGAVNHLLVDWLLGGRRQRVETLVEVCATLFEAAQDRLSRS</sequence>
<evidence type="ECO:0000256" key="2">
    <source>
        <dbReference type="PROSITE-ProRule" id="PRU00335"/>
    </source>
</evidence>
<dbReference type="Proteomes" id="UP000316256">
    <property type="component" value="Unassembled WGS sequence"/>
</dbReference>